<evidence type="ECO:0000313" key="2">
    <source>
        <dbReference type="EMBL" id="QIN77252.1"/>
    </source>
</evidence>
<dbReference type="Proteomes" id="UP000502706">
    <property type="component" value="Chromosome"/>
</dbReference>
<proteinExistence type="predicted"/>
<evidence type="ECO:0000256" key="1">
    <source>
        <dbReference type="SAM" id="MobiDB-lite"/>
    </source>
</evidence>
<feature type="compositionally biased region" description="Low complexity" evidence="1">
    <location>
        <begin position="66"/>
        <end position="85"/>
    </location>
</feature>
<name>A0A6G8PT44_9ACTN</name>
<dbReference type="EMBL" id="CP045121">
    <property type="protein sequence ID" value="QIN77252.1"/>
    <property type="molecule type" value="Genomic_DNA"/>
</dbReference>
<sequence>MGEGEDPSEGGTSRSFSPLERTSGGASGGSSSGATSEGSTSSPGPRSLNASRRPVFSATTHPVPSPRGTPTTQTGSPPSSTSTGRVRGRSPKPGATLLPEASPYV</sequence>
<feature type="region of interest" description="Disordered" evidence="1">
    <location>
        <begin position="1"/>
        <end position="105"/>
    </location>
</feature>
<dbReference type="AlphaFoldDB" id="A0A6G8PT44"/>
<accession>A0A6G8PT44</accession>
<organism evidence="2 3">
    <name type="scientific">Rubrobacter marinus</name>
    <dbReference type="NCBI Taxonomy" id="2653852"/>
    <lineage>
        <taxon>Bacteria</taxon>
        <taxon>Bacillati</taxon>
        <taxon>Actinomycetota</taxon>
        <taxon>Rubrobacteria</taxon>
        <taxon>Rubrobacterales</taxon>
        <taxon>Rubrobacteraceae</taxon>
        <taxon>Rubrobacter</taxon>
    </lineage>
</organism>
<gene>
    <name evidence="2" type="ORF">GBA65_00545</name>
</gene>
<dbReference type="KEGG" id="rmar:GBA65_00545"/>
<protein>
    <submittedName>
        <fullName evidence="2">Uncharacterized protein</fullName>
    </submittedName>
</protein>
<reference evidence="2 3" key="1">
    <citation type="submission" date="2019-10" db="EMBL/GenBank/DDBJ databases">
        <title>Rubrobacter sp nov SCSIO 52915 isolated from a deep-sea sediment in the South China Sea.</title>
        <authorList>
            <person name="Chen R.W."/>
        </authorList>
    </citation>
    <scope>NUCLEOTIDE SEQUENCE [LARGE SCALE GENOMIC DNA]</scope>
    <source>
        <strain evidence="2 3">SCSIO 52915</strain>
    </source>
</reference>
<dbReference type="RefSeq" id="WP_166394919.1">
    <property type="nucleotide sequence ID" value="NZ_CP045121.1"/>
</dbReference>
<feature type="compositionally biased region" description="Low complexity" evidence="1">
    <location>
        <begin position="32"/>
        <end position="47"/>
    </location>
</feature>
<keyword evidence="3" id="KW-1185">Reference proteome</keyword>
<evidence type="ECO:0000313" key="3">
    <source>
        <dbReference type="Proteomes" id="UP000502706"/>
    </source>
</evidence>